<dbReference type="KEGG" id="vg:54985052"/>
<organism evidence="1 2">
    <name type="scientific">Vibrio phage JSF12</name>
    <dbReference type="NCBI Taxonomy" id="1983595"/>
    <lineage>
        <taxon>Viruses</taxon>
        <taxon>Duplodnaviria</taxon>
        <taxon>Heunggongvirae</taxon>
        <taxon>Uroviricota</taxon>
        <taxon>Caudoviricetes</taxon>
        <taxon>Demerecviridae</taxon>
        <taxon>Ermolyevavirinae</taxon>
        <taxon>Jesfedecavirus</taxon>
        <taxon>Jesfedecavirus JSF12</taxon>
    </lineage>
</organism>
<keyword evidence="2" id="KW-1185">Reference proteome</keyword>
<evidence type="ECO:0000313" key="2">
    <source>
        <dbReference type="Proteomes" id="UP000241680"/>
    </source>
</evidence>
<evidence type="ECO:0000313" key="1">
    <source>
        <dbReference type="EMBL" id="ASV43612.1"/>
    </source>
</evidence>
<reference evidence="1 2" key="1">
    <citation type="journal article" date="2017" name="Sci. Rep.">
        <title>Analysis of the CRISPR-Cas system in bacteriophages active on epidemic strains of Vibrio cholerae in Bangladesh.</title>
        <authorList>
            <person name="Naser I.B."/>
            <person name="Hoque M.M."/>
            <person name="Nahid M.A."/>
            <person name="Tareq T.M."/>
            <person name="Rocky M.K."/>
            <person name="Faruque S.M."/>
        </authorList>
    </citation>
    <scope>NUCLEOTIDE SEQUENCE [LARGE SCALE GENOMIC DNA]</scope>
</reference>
<protein>
    <submittedName>
        <fullName evidence="1">Uncharacterized protein</fullName>
    </submittedName>
</protein>
<accession>A0A2D0YNZ1</accession>
<dbReference type="Proteomes" id="UP000241680">
    <property type="component" value="Segment"/>
</dbReference>
<dbReference type="GeneID" id="54985052"/>
<proteinExistence type="predicted"/>
<sequence>MFGKAYFSHDLKPQFNWSMILDRASCKDTLTVVFPVARCVTCQAPQ</sequence>
<dbReference type="EMBL" id="KY883655">
    <property type="protein sequence ID" value="ASV43612.1"/>
    <property type="molecule type" value="Genomic_DNA"/>
</dbReference>
<name>A0A2D0YNZ1_9CAUD</name>
<dbReference type="RefSeq" id="YP_009794777.1">
    <property type="nucleotide sequence ID" value="NC_047882.1"/>
</dbReference>